<reference evidence="2" key="1">
    <citation type="journal article" date="2019" name="Int. J. Syst. Evol. Microbiol.">
        <title>The Global Catalogue of Microorganisms (GCM) 10K type strain sequencing project: providing services to taxonomists for standard genome sequencing and annotation.</title>
        <authorList>
            <consortium name="The Broad Institute Genomics Platform"/>
            <consortium name="The Broad Institute Genome Sequencing Center for Infectious Disease"/>
            <person name="Wu L."/>
            <person name="Ma J."/>
        </authorList>
    </citation>
    <scope>NUCLEOTIDE SEQUENCE [LARGE SCALE GENOMIC DNA]</scope>
    <source>
        <strain evidence="2">CECT 7477</strain>
    </source>
</reference>
<name>A0ABV8JU30_9FLAO</name>
<dbReference type="EMBL" id="JBHSAW010000025">
    <property type="protein sequence ID" value="MFC4097904.1"/>
    <property type="molecule type" value="Genomic_DNA"/>
</dbReference>
<organism evidence="1 2">
    <name type="scientific">Euzebyella saccharophila</name>
    <dbReference type="NCBI Taxonomy" id="679664"/>
    <lineage>
        <taxon>Bacteria</taxon>
        <taxon>Pseudomonadati</taxon>
        <taxon>Bacteroidota</taxon>
        <taxon>Flavobacteriia</taxon>
        <taxon>Flavobacteriales</taxon>
        <taxon>Flavobacteriaceae</taxon>
        <taxon>Euzebyella</taxon>
    </lineage>
</organism>
<dbReference type="Proteomes" id="UP001595814">
    <property type="component" value="Unassembled WGS sequence"/>
</dbReference>
<keyword evidence="2" id="KW-1185">Reference proteome</keyword>
<gene>
    <name evidence="1" type="ORF">ACFOUT_18615</name>
</gene>
<dbReference type="InterPro" id="IPR029465">
    <property type="entry name" value="ATPgrasp_TupA"/>
</dbReference>
<proteinExistence type="predicted"/>
<sequence>MKKILKKISKSGAVGKYIIQIGLSLYNYYWTHIVSDKKVINKMFLQAFGRKVNFQQPITLNEKINWLKINDRSPLHTRCVDKYAVREYISEKIGEEYLVPLYFRTSYSEEITNDNLPDKPCIIKTNHDSGGGYFVKNKKDVDLNIIRIKLRNRLRKNYYYKYSREWQYKNIKPCVIVESLLQTKDGKIPMDYKLHCFNGKVRMIQVDIDRGTEYHYRNWYDIHWKREPYRWSSKKGQNKFTDPANYDVAPPESLKQMIKLSELLAKPFVYVRVDWYDVDGKLYFGEITFHHDSGYAPIIPEKYDIQLGKELVLQN</sequence>
<dbReference type="RefSeq" id="WP_225621271.1">
    <property type="nucleotide sequence ID" value="NZ_JACYFJ010000005.1"/>
</dbReference>
<evidence type="ECO:0000313" key="2">
    <source>
        <dbReference type="Proteomes" id="UP001595814"/>
    </source>
</evidence>
<accession>A0ABV8JU30</accession>
<protein>
    <submittedName>
        <fullName evidence="1">ATP-grasp fold amidoligase family protein</fullName>
    </submittedName>
</protein>
<comment type="caution">
    <text evidence="1">The sequence shown here is derived from an EMBL/GenBank/DDBJ whole genome shotgun (WGS) entry which is preliminary data.</text>
</comment>
<dbReference type="Pfam" id="PF14305">
    <property type="entry name" value="ATPgrasp_TupA"/>
    <property type="match status" value="1"/>
</dbReference>
<evidence type="ECO:0000313" key="1">
    <source>
        <dbReference type="EMBL" id="MFC4097904.1"/>
    </source>
</evidence>